<keyword evidence="1" id="KW-0560">Oxidoreductase</keyword>
<dbReference type="SUPFAM" id="SSF52283">
    <property type="entry name" value="Formate/glycerate dehydrogenase catalytic domain-like"/>
    <property type="match status" value="2"/>
</dbReference>
<feature type="domain" description="D-isomer specific 2-hydroxyacid dehydrogenase NAD-binding" evidence="4">
    <location>
        <begin position="115"/>
        <end position="292"/>
    </location>
</feature>
<accession>A0A182NB20</accession>
<dbReference type="InterPro" id="IPR050223">
    <property type="entry name" value="D-isomer_2-hydroxyacid_DH"/>
</dbReference>
<dbReference type="Proteomes" id="UP000075884">
    <property type="component" value="Unassembled WGS sequence"/>
</dbReference>
<dbReference type="STRING" id="7168.A0A182NB20"/>
<proteinExistence type="predicted"/>
<dbReference type="PROSITE" id="PS00671">
    <property type="entry name" value="D_2_HYDROXYACID_DH_3"/>
    <property type="match status" value="2"/>
</dbReference>
<evidence type="ECO:0000256" key="1">
    <source>
        <dbReference type="ARBA" id="ARBA00023002"/>
    </source>
</evidence>
<evidence type="ECO:0000256" key="2">
    <source>
        <dbReference type="ARBA" id="ARBA00073306"/>
    </source>
</evidence>
<dbReference type="EnsemblMetazoa" id="ADIR004846-RA">
    <property type="protein sequence ID" value="ADIR004846-PA"/>
    <property type="gene ID" value="ADIR004846"/>
</dbReference>
<reference evidence="6" key="1">
    <citation type="submission" date="2013-03" db="EMBL/GenBank/DDBJ databases">
        <title>The Genome Sequence of Anopheles dirus WRAIR2.</title>
        <authorList>
            <consortium name="The Broad Institute Genomics Platform"/>
            <person name="Neafsey D.E."/>
            <person name="Walton C."/>
            <person name="Walker B."/>
            <person name="Young S.K."/>
            <person name="Zeng Q."/>
            <person name="Gargeya S."/>
            <person name="Fitzgerald M."/>
            <person name="Haas B."/>
            <person name="Abouelleil A."/>
            <person name="Allen A.W."/>
            <person name="Alvarado L."/>
            <person name="Arachchi H.M."/>
            <person name="Berlin A.M."/>
            <person name="Chapman S.B."/>
            <person name="Gainer-Dewar J."/>
            <person name="Goldberg J."/>
            <person name="Griggs A."/>
            <person name="Gujja S."/>
            <person name="Hansen M."/>
            <person name="Howarth C."/>
            <person name="Imamovic A."/>
            <person name="Ireland A."/>
            <person name="Larimer J."/>
            <person name="McCowan C."/>
            <person name="Murphy C."/>
            <person name="Pearson M."/>
            <person name="Poon T.W."/>
            <person name="Priest M."/>
            <person name="Roberts A."/>
            <person name="Saif S."/>
            <person name="Shea T."/>
            <person name="Sisk P."/>
            <person name="Sykes S."/>
            <person name="Wortman J."/>
            <person name="Nusbaum C."/>
            <person name="Birren B."/>
        </authorList>
    </citation>
    <scope>NUCLEOTIDE SEQUENCE [LARGE SCALE GENOMIC DNA]</scope>
    <source>
        <strain evidence="6">WRAIR2</strain>
    </source>
</reference>
<evidence type="ECO:0000313" key="6">
    <source>
        <dbReference type="Proteomes" id="UP000075884"/>
    </source>
</evidence>
<evidence type="ECO:0000259" key="3">
    <source>
        <dbReference type="Pfam" id="PF00389"/>
    </source>
</evidence>
<dbReference type="AlphaFoldDB" id="A0A182NB20"/>
<dbReference type="GO" id="GO:0030267">
    <property type="term" value="F:glyoxylate reductase (NADPH) activity"/>
    <property type="evidence" value="ECO:0007669"/>
    <property type="project" value="TreeGrafter"/>
</dbReference>
<name>A0A182NB20_9DIPT</name>
<dbReference type="PANTHER" id="PTHR10996:SF119">
    <property type="entry name" value="FI03731P-RELATED"/>
    <property type="match status" value="1"/>
</dbReference>
<dbReference type="Pfam" id="PF02826">
    <property type="entry name" value="2-Hacid_dh_C"/>
    <property type="match status" value="2"/>
</dbReference>
<dbReference type="FunFam" id="3.40.50.720:FF:000026">
    <property type="entry name" value="Glyoxylate/hydroxypyruvate reductase B"/>
    <property type="match status" value="2"/>
</dbReference>
<dbReference type="SUPFAM" id="SSF51735">
    <property type="entry name" value="NAD(P)-binding Rossmann-fold domains"/>
    <property type="match status" value="2"/>
</dbReference>
<sequence length="689" mass="74493">MVNTGKRPVVLVTNKETPEKGISKLRLKCDVIFPESHPATRDEVLELAGQVDGIMWVGHMPLNGEVLDRGGSRLKAISTMSAGMDYVDVDEFRKRKFPLGYTPIVLNDAVADSAIGLMIAAGRRYLEGRLAIDQSQWAGGPQWMLGQDIKGSTVGIIGMGGIGQTIARRLQGFEIGQLLYTGRRTKPEAEALGAKMVPQAELLQESDYIFIAVPLTNETRHMINESALAKMKRTAVLVNVARGDIVDQKALVAALRNGTIFAAGLDVMTPEPLPADDELLTLPNAVVIPHLGSATVQTRDNMAEIAALNVLAGIAGTPMFSPYPEEKHPENKVFSVKFVLIMRTGLIRLARSSLQNRMLEPKLLQPTFGADRRPKLVVTCADIPGRYIDLLKQTCDVSVCSGLTRADILRSIPGAEGILWLTADRLDAEALDAAGAQLKVVSTMTSGMDYVDADEFVRRGIALGHTPKVVNDPVADIAVGLMLAAARRFHEGREKIVKGQWEMRPQWMLGQDVPGSTVGIVGFGGIGQTILKRLKGFDIGRCLYTGRTRKAEGDQAGATYVDLTTLLRESDFIFIACPLTSDTAKLFNRDTLALMKTSSVLINVARGGIVDQPALVEALQKRTIFAAGLDVMTPEPLETDDPLLSLENCVVVPHLGTATTQSLLDMFTITANNVLSVLAGGELIAPFKK</sequence>
<reference evidence="5" key="2">
    <citation type="submission" date="2020-05" db="UniProtKB">
        <authorList>
            <consortium name="EnsemblMetazoa"/>
        </authorList>
    </citation>
    <scope>IDENTIFICATION</scope>
    <source>
        <strain evidence="5">WRAIR2</strain>
    </source>
</reference>
<dbReference type="InterPro" id="IPR029753">
    <property type="entry name" value="D-isomer_DH_CS"/>
</dbReference>
<dbReference type="GO" id="GO:0051287">
    <property type="term" value="F:NAD binding"/>
    <property type="evidence" value="ECO:0007669"/>
    <property type="project" value="InterPro"/>
</dbReference>
<keyword evidence="6" id="KW-1185">Reference proteome</keyword>
<evidence type="ECO:0000313" key="5">
    <source>
        <dbReference type="EnsemblMetazoa" id="ADIR004846-PA"/>
    </source>
</evidence>
<dbReference type="InterPro" id="IPR036291">
    <property type="entry name" value="NAD(P)-bd_dom_sf"/>
</dbReference>
<dbReference type="Pfam" id="PF00389">
    <property type="entry name" value="2-Hacid_dh"/>
    <property type="match status" value="2"/>
</dbReference>
<evidence type="ECO:0000259" key="4">
    <source>
        <dbReference type="Pfam" id="PF02826"/>
    </source>
</evidence>
<dbReference type="InterPro" id="IPR006140">
    <property type="entry name" value="D-isomer_DH_NAD-bd"/>
</dbReference>
<dbReference type="GO" id="GO:0005829">
    <property type="term" value="C:cytosol"/>
    <property type="evidence" value="ECO:0007669"/>
    <property type="project" value="TreeGrafter"/>
</dbReference>
<feature type="domain" description="D-isomer specific 2-hydroxyacid dehydrogenase catalytic" evidence="3">
    <location>
        <begin position="388"/>
        <end position="683"/>
    </location>
</feature>
<feature type="domain" description="D-isomer specific 2-hydroxyacid dehydrogenase catalytic" evidence="3">
    <location>
        <begin position="19"/>
        <end position="319"/>
    </location>
</feature>
<feature type="domain" description="D-isomer specific 2-hydroxyacid dehydrogenase NAD-binding" evidence="4">
    <location>
        <begin position="479"/>
        <end position="656"/>
    </location>
</feature>
<dbReference type="GO" id="GO:0008465">
    <property type="term" value="F:hydroxypyruvate reductase (NADH) activity"/>
    <property type="evidence" value="ECO:0007669"/>
    <property type="project" value="TreeGrafter"/>
</dbReference>
<dbReference type="InterPro" id="IPR006139">
    <property type="entry name" value="D-isomer_2_OHA_DH_cat_dom"/>
</dbReference>
<dbReference type="CDD" id="cd05301">
    <property type="entry name" value="GDH"/>
    <property type="match status" value="2"/>
</dbReference>
<dbReference type="Gene3D" id="3.40.50.720">
    <property type="entry name" value="NAD(P)-binding Rossmann-like Domain"/>
    <property type="match status" value="4"/>
</dbReference>
<protein>
    <recommendedName>
        <fullName evidence="2">Glyoxylate reductase/hydroxypyruvate reductase</fullName>
    </recommendedName>
</protein>
<dbReference type="PANTHER" id="PTHR10996">
    <property type="entry name" value="2-HYDROXYACID DEHYDROGENASE-RELATED"/>
    <property type="match status" value="1"/>
</dbReference>
<dbReference type="VEuPathDB" id="VectorBase:ADIR004846"/>
<organism evidence="5 6">
    <name type="scientific">Anopheles dirus</name>
    <dbReference type="NCBI Taxonomy" id="7168"/>
    <lineage>
        <taxon>Eukaryota</taxon>
        <taxon>Metazoa</taxon>
        <taxon>Ecdysozoa</taxon>
        <taxon>Arthropoda</taxon>
        <taxon>Hexapoda</taxon>
        <taxon>Insecta</taxon>
        <taxon>Pterygota</taxon>
        <taxon>Neoptera</taxon>
        <taxon>Endopterygota</taxon>
        <taxon>Diptera</taxon>
        <taxon>Nematocera</taxon>
        <taxon>Culicoidea</taxon>
        <taxon>Culicidae</taxon>
        <taxon>Anophelinae</taxon>
        <taxon>Anopheles</taxon>
    </lineage>
</organism>